<dbReference type="RefSeq" id="WP_124966856.1">
    <property type="nucleotide sequence ID" value="NZ_RRAZ01000064.1"/>
</dbReference>
<accession>A0A3P3D1L5</accession>
<name>A0A3P3D1L5_9RHOB</name>
<evidence type="ECO:0000313" key="2">
    <source>
        <dbReference type="EMBL" id="RRH68303.1"/>
    </source>
</evidence>
<evidence type="ECO:0000313" key="3">
    <source>
        <dbReference type="Proteomes" id="UP000282125"/>
    </source>
</evidence>
<keyword evidence="3" id="KW-1185">Reference proteome</keyword>
<dbReference type="EMBL" id="RRAZ01000064">
    <property type="protein sequence ID" value="RRH68303.1"/>
    <property type="molecule type" value="Genomic_DNA"/>
</dbReference>
<keyword evidence="2" id="KW-0808">Transferase</keyword>
<dbReference type="AlphaFoldDB" id="A0A3P3D1L5"/>
<dbReference type="PANTHER" id="PTHR36836:SF1">
    <property type="entry name" value="COLANIC ACID BIOSYNTHESIS PROTEIN WCAK"/>
    <property type="match status" value="1"/>
</dbReference>
<dbReference type="Proteomes" id="UP000282125">
    <property type="component" value="Unassembled WGS sequence"/>
</dbReference>
<organism evidence="2 3">
    <name type="scientific">Falsigemmobacter faecalis</name>
    <dbReference type="NCBI Taxonomy" id="2488730"/>
    <lineage>
        <taxon>Bacteria</taxon>
        <taxon>Pseudomonadati</taxon>
        <taxon>Pseudomonadota</taxon>
        <taxon>Alphaproteobacteria</taxon>
        <taxon>Rhodobacterales</taxon>
        <taxon>Paracoccaceae</taxon>
        <taxon>Falsigemmobacter</taxon>
    </lineage>
</organism>
<dbReference type="InterPro" id="IPR007345">
    <property type="entry name" value="Polysacch_pyruvyl_Trfase"/>
</dbReference>
<dbReference type="PANTHER" id="PTHR36836">
    <property type="entry name" value="COLANIC ACID BIOSYNTHESIS PROTEIN WCAK"/>
    <property type="match status" value="1"/>
</dbReference>
<evidence type="ECO:0000259" key="1">
    <source>
        <dbReference type="Pfam" id="PF04230"/>
    </source>
</evidence>
<protein>
    <submittedName>
        <fullName evidence="2">Polysaccharide pyruvyl transferase family protein</fullName>
    </submittedName>
</protein>
<dbReference type="GO" id="GO:0016740">
    <property type="term" value="F:transferase activity"/>
    <property type="evidence" value="ECO:0007669"/>
    <property type="project" value="UniProtKB-KW"/>
</dbReference>
<feature type="domain" description="Polysaccharide pyruvyl transferase" evidence="1">
    <location>
        <begin position="15"/>
        <end position="278"/>
    </location>
</feature>
<dbReference type="OrthoDB" id="624106at2"/>
<comment type="caution">
    <text evidence="2">The sequence shown here is derived from an EMBL/GenBank/DDBJ whole genome shotgun (WGS) entry which is preliminary data.</text>
</comment>
<proteinExistence type="predicted"/>
<gene>
    <name evidence="2" type="ORF">EG244_19690</name>
</gene>
<reference evidence="2 3" key="1">
    <citation type="submission" date="2018-11" db="EMBL/GenBank/DDBJ databases">
        <title>Gemmobacter sp. nov., YIM 102744-1 draft genome.</title>
        <authorList>
            <person name="Li G."/>
            <person name="Jiang Y."/>
        </authorList>
    </citation>
    <scope>NUCLEOTIDE SEQUENCE [LARGE SCALE GENOMIC DNA]</scope>
    <source>
        <strain evidence="2 3">YIM 102744-1</strain>
    </source>
</reference>
<dbReference type="Pfam" id="PF04230">
    <property type="entry name" value="PS_pyruv_trans"/>
    <property type="match status" value="1"/>
</dbReference>
<sequence length="341" mass="37539">MSRKIALHASYFSDNFGDVLLWEIARDMIFNSSSEVSVTDVNMPNNLRDTYTADSKELKGVDTVIFGGGGYFCPPSGSPLKWRMRNYIRHRAALDLANRVKSCVFLGVGFGDLQGTLLGSKIKSIPSDKVKLCALRDEESVKYYNSLTGKSSGVICDDLVLGWLTTQGGRYSPDGYFGIHTDFKNMSDQRVSNIISYAKEIKNSYGRIRIIVDCPSKSGKLSAQKVSNELGGKVDILTFNGNTKDFLNGISECSAIFTTKLHVGICAASMSIPVVSYPTHTKTPRFYRSVGMENSIMDDQSIDKILSIVSEPNKFIMSNDVSSRIKNNFKELSASLTEAIG</sequence>